<proteinExistence type="predicted"/>
<keyword evidence="2" id="KW-1185">Reference proteome</keyword>
<dbReference type="EMBL" id="CM037151">
    <property type="protein sequence ID" value="KAH7844890.1"/>
    <property type="molecule type" value="Genomic_DNA"/>
</dbReference>
<accession>A0ACB7XWH4</accession>
<organism evidence="1 2">
    <name type="scientific">Vaccinium darrowii</name>
    <dbReference type="NCBI Taxonomy" id="229202"/>
    <lineage>
        <taxon>Eukaryota</taxon>
        <taxon>Viridiplantae</taxon>
        <taxon>Streptophyta</taxon>
        <taxon>Embryophyta</taxon>
        <taxon>Tracheophyta</taxon>
        <taxon>Spermatophyta</taxon>
        <taxon>Magnoliopsida</taxon>
        <taxon>eudicotyledons</taxon>
        <taxon>Gunneridae</taxon>
        <taxon>Pentapetalae</taxon>
        <taxon>asterids</taxon>
        <taxon>Ericales</taxon>
        <taxon>Ericaceae</taxon>
        <taxon>Vaccinioideae</taxon>
        <taxon>Vaccinieae</taxon>
        <taxon>Vaccinium</taxon>
    </lineage>
</organism>
<name>A0ACB7XWH4_9ERIC</name>
<reference evidence="1 2" key="1">
    <citation type="journal article" date="2021" name="Hortic Res">
        <title>High-quality reference genome and annotation aids understanding of berry development for evergreen blueberry (Vaccinium darrowii).</title>
        <authorList>
            <person name="Yu J."/>
            <person name="Hulse-Kemp A.M."/>
            <person name="Babiker E."/>
            <person name="Staton M."/>
        </authorList>
    </citation>
    <scope>NUCLEOTIDE SEQUENCE [LARGE SCALE GENOMIC DNA]</scope>
    <source>
        <strain evidence="2">cv. NJ 8807/NJ 8810</strain>
        <tissue evidence="1">Young leaf</tissue>
    </source>
</reference>
<gene>
    <name evidence="1" type="ORF">Vadar_032714</name>
</gene>
<protein>
    <submittedName>
        <fullName evidence="1">Uncharacterized protein</fullName>
    </submittedName>
</protein>
<evidence type="ECO:0000313" key="2">
    <source>
        <dbReference type="Proteomes" id="UP000828048"/>
    </source>
</evidence>
<dbReference type="Proteomes" id="UP000828048">
    <property type="component" value="Chromosome 1"/>
</dbReference>
<sequence length="428" mass="46877">MKPDNHKVESNGVVPNSPNRSLQEAVQRLKIQTTDNEDRGAVANSFHYPDRPGEPNCMYYMRNGLCGYGSKCRFNHPTAYAGQGGQQRSELPERVGQPDCGYYLKTGTCKYGPACKYHHPRDRNGGGPVPLNSLGLPMRKEENACPFYLRTGSCKFGVACKFHHPQPASGGTFSPVSGPAVYGFPSSSVATSSGLQFLGAPMSLPTVQYPSFLSTQGPQTYMPVVLAPSEGIAPAHGWNTYLSDAAFGGPVRSSTFNPYLPERPDQPECRRFMSTGSCKYGSDCRFHHPSERIAQWTTSFLGPLGLPLRPGQPVCSYYSFYGLCKYGPTCKFDHPLTGYSYNNGLNFPTLPLFDPTVFAYQRNLLTVPSLDQSPPKLTSISNWVMKPEAEVDENPKLDIETPENASENAVSPPIPLPDSSQLSDEQSD</sequence>
<comment type="caution">
    <text evidence="1">The sequence shown here is derived from an EMBL/GenBank/DDBJ whole genome shotgun (WGS) entry which is preliminary data.</text>
</comment>
<evidence type="ECO:0000313" key="1">
    <source>
        <dbReference type="EMBL" id="KAH7844890.1"/>
    </source>
</evidence>